<dbReference type="EMBL" id="DRBW01000002">
    <property type="protein sequence ID" value="HDM89578.1"/>
    <property type="molecule type" value="Genomic_DNA"/>
</dbReference>
<reference evidence="1" key="1">
    <citation type="journal article" date="2020" name="mSystems">
        <title>Genome- and Community-Level Interaction Insights into Carbon Utilization and Element Cycling Functions of Hydrothermarchaeota in Hydrothermal Sediment.</title>
        <authorList>
            <person name="Zhou Z."/>
            <person name="Liu Y."/>
            <person name="Xu W."/>
            <person name="Pan J."/>
            <person name="Luo Z.H."/>
            <person name="Li M."/>
        </authorList>
    </citation>
    <scope>NUCLEOTIDE SEQUENCE [LARGE SCALE GENOMIC DNA]</scope>
    <source>
        <strain evidence="1">HyVt-237</strain>
    </source>
</reference>
<accession>A0A7C0XC01</accession>
<dbReference type="Gene3D" id="3.40.50.10610">
    <property type="entry name" value="ABC-type transport auxiliary lipoprotein component"/>
    <property type="match status" value="1"/>
</dbReference>
<feature type="non-terminal residue" evidence="1">
    <location>
        <position position="1"/>
    </location>
</feature>
<gene>
    <name evidence="1" type="ORF">ENG67_00020</name>
</gene>
<dbReference type="Pfam" id="PF03783">
    <property type="entry name" value="CsgG"/>
    <property type="match status" value="1"/>
</dbReference>
<dbReference type="InterPro" id="IPR005534">
    <property type="entry name" value="Curli_assmbl/transp-comp_CsgG"/>
</dbReference>
<dbReference type="Proteomes" id="UP000885931">
    <property type="component" value="Unassembled WGS sequence"/>
</dbReference>
<protein>
    <submittedName>
        <fullName evidence="1">Uncharacterized protein</fullName>
    </submittedName>
</protein>
<organism evidence="1">
    <name type="scientific">candidate division WOR-3 bacterium</name>
    <dbReference type="NCBI Taxonomy" id="2052148"/>
    <lineage>
        <taxon>Bacteria</taxon>
        <taxon>Bacteria division WOR-3</taxon>
    </lineage>
</organism>
<evidence type="ECO:0000313" key="1">
    <source>
        <dbReference type="EMBL" id="HDM89578.1"/>
    </source>
</evidence>
<proteinExistence type="predicted"/>
<comment type="caution">
    <text evidence="1">The sequence shown here is derived from an EMBL/GenBank/DDBJ whole genome shotgun (WGS) entry which is preliminary data.</text>
</comment>
<dbReference type="AlphaFoldDB" id="A0A7C0XC01"/>
<dbReference type="GO" id="GO:0030288">
    <property type="term" value="C:outer membrane-bounded periplasmic space"/>
    <property type="evidence" value="ECO:0007669"/>
    <property type="project" value="InterPro"/>
</dbReference>
<name>A0A7C0XC01_UNCW3</name>
<sequence length="239" mass="26771">DTWTSRPMVISFVDFQEKGGLSERDGISQVIITQLGDYLNSTGRVQVVERVLVERLLEELNLGSSELADPEVSLRLGRILAAKLLGTGAIYFLPQGMLLSLRMIDTETSAIPIVINRKMDDFSMERELRRLNREILRMVIAKYPLRGYIVEAGASQVILNIGSKQGVIQGTKFEVLEEQKPKKFKGKVLKVAPRRIGVLEVVRVEPGLSYARILRAERPLESEDKVQELLEEGVARGAI</sequence>